<proteinExistence type="predicted"/>
<name>C1F2Y6_ACIC5</name>
<dbReference type="HOGENOM" id="CLU_2713140_0_0_0"/>
<dbReference type="KEGG" id="aca:ACP_0886"/>
<sequence>MMSAMPRHPSKRRALCGDEAAALFGKGNPVLLKSDPLNQGIQAIGHSHGDPCNLNGAGGDLRDEEDSDSRSN</sequence>
<dbReference type="InParanoid" id="C1F2Y6"/>
<evidence type="ECO:0000313" key="3">
    <source>
        <dbReference type="Proteomes" id="UP000002207"/>
    </source>
</evidence>
<accession>C1F2Y6</accession>
<dbReference type="AlphaFoldDB" id="C1F2Y6"/>
<feature type="region of interest" description="Disordered" evidence="1">
    <location>
        <begin position="42"/>
        <end position="72"/>
    </location>
</feature>
<reference evidence="2 3" key="1">
    <citation type="journal article" date="2009" name="Appl. Environ. Microbiol.">
        <title>Three genomes from the phylum Acidobacteria provide insight into the lifestyles of these microorganisms in soils.</title>
        <authorList>
            <person name="Ward N.L."/>
            <person name="Challacombe J.F."/>
            <person name="Janssen P.H."/>
            <person name="Henrissat B."/>
            <person name="Coutinho P.M."/>
            <person name="Wu M."/>
            <person name="Xie G."/>
            <person name="Haft D.H."/>
            <person name="Sait M."/>
            <person name="Badger J."/>
            <person name="Barabote R.D."/>
            <person name="Bradley B."/>
            <person name="Brettin T.S."/>
            <person name="Brinkac L.M."/>
            <person name="Bruce D."/>
            <person name="Creasy T."/>
            <person name="Daugherty S.C."/>
            <person name="Davidsen T.M."/>
            <person name="DeBoy R.T."/>
            <person name="Detter J.C."/>
            <person name="Dodson R.J."/>
            <person name="Durkin A.S."/>
            <person name="Ganapathy A."/>
            <person name="Gwinn-Giglio M."/>
            <person name="Han C.S."/>
            <person name="Khouri H."/>
            <person name="Kiss H."/>
            <person name="Kothari S.P."/>
            <person name="Madupu R."/>
            <person name="Nelson K.E."/>
            <person name="Nelson W.C."/>
            <person name="Paulsen I."/>
            <person name="Penn K."/>
            <person name="Ren Q."/>
            <person name="Rosovitz M.J."/>
            <person name="Selengut J.D."/>
            <person name="Shrivastava S."/>
            <person name="Sullivan S.A."/>
            <person name="Tapia R."/>
            <person name="Thompson L.S."/>
            <person name="Watkins K.L."/>
            <person name="Yang Q."/>
            <person name="Yu C."/>
            <person name="Zafar N."/>
            <person name="Zhou L."/>
            <person name="Kuske C.R."/>
        </authorList>
    </citation>
    <scope>NUCLEOTIDE SEQUENCE [LARGE SCALE GENOMIC DNA]</scope>
    <source>
        <strain evidence="3">ATCC 51196 / DSM 11244 / BCRC 80197 / JCM 7670 / NBRC 15755 / NCIMB 13165 / 161</strain>
    </source>
</reference>
<dbReference type="Proteomes" id="UP000002207">
    <property type="component" value="Chromosome"/>
</dbReference>
<keyword evidence="3" id="KW-1185">Reference proteome</keyword>
<dbReference type="EMBL" id="CP001472">
    <property type="protein sequence ID" value="ACO34411.1"/>
    <property type="molecule type" value="Genomic_DNA"/>
</dbReference>
<evidence type="ECO:0000313" key="2">
    <source>
        <dbReference type="EMBL" id="ACO34411.1"/>
    </source>
</evidence>
<feature type="compositionally biased region" description="Acidic residues" evidence="1">
    <location>
        <begin position="62"/>
        <end position="72"/>
    </location>
</feature>
<protein>
    <submittedName>
        <fullName evidence="2">Uncharacterized protein</fullName>
    </submittedName>
</protein>
<organism evidence="2 3">
    <name type="scientific">Acidobacterium capsulatum (strain ATCC 51196 / DSM 11244 / BCRC 80197 / JCM 7670 / NBRC 15755 / NCIMB 13165 / 161)</name>
    <dbReference type="NCBI Taxonomy" id="240015"/>
    <lineage>
        <taxon>Bacteria</taxon>
        <taxon>Pseudomonadati</taxon>
        <taxon>Acidobacteriota</taxon>
        <taxon>Terriglobia</taxon>
        <taxon>Terriglobales</taxon>
        <taxon>Acidobacteriaceae</taxon>
        <taxon>Acidobacterium</taxon>
    </lineage>
</organism>
<evidence type="ECO:0000256" key="1">
    <source>
        <dbReference type="SAM" id="MobiDB-lite"/>
    </source>
</evidence>
<gene>
    <name evidence="2" type="ordered locus">ACP_0886</name>
</gene>